<dbReference type="GeneID" id="34593208"/>
<organism evidence="1 2">
    <name type="scientific">Fonsecaea nubica</name>
    <dbReference type="NCBI Taxonomy" id="856822"/>
    <lineage>
        <taxon>Eukaryota</taxon>
        <taxon>Fungi</taxon>
        <taxon>Dikarya</taxon>
        <taxon>Ascomycota</taxon>
        <taxon>Pezizomycotina</taxon>
        <taxon>Eurotiomycetes</taxon>
        <taxon>Chaetothyriomycetidae</taxon>
        <taxon>Chaetothyriales</taxon>
        <taxon>Herpotrichiellaceae</taxon>
        <taxon>Fonsecaea</taxon>
    </lineage>
</organism>
<proteinExistence type="predicted"/>
<comment type="caution">
    <text evidence="1">The sequence shown here is derived from an EMBL/GenBank/DDBJ whole genome shotgun (WGS) entry which is preliminary data.</text>
</comment>
<sequence length="221" mass="23865">MAGVAVAAASPPMPLALRLRLSQFHLCFKIRGDDEMASELVTFVDDFLRKRRAFHGNKLPALGEVTGHDTVEISAPTASGQTALVAVHQRTLPPVYVDVPQRVIIELPGRQFVFVILRVLRSSGNGKKAKLQCVKKVELVTDWSVTLKEMLPHANTSTSHISSALVRTRANELAGVAMASGQHGKVIDLEQHSTAIASERYGTAISSILSGPDLDVDVVLK</sequence>
<dbReference type="EMBL" id="LVCJ01000096">
    <property type="protein sequence ID" value="OAL27213.1"/>
    <property type="molecule type" value="Genomic_DNA"/>
</dbReference>
<gene>
    <name evidence="1" type="ORF">AYO20_09811</name>
</gene>
<dbReference type="AlphaFoldDB" id="A0A178CDV3"/>
<dbReference type="RefSeq" id="XP_022495905.1">
    <property type="nucleotide sequence ID" value="XM_022648079.1"/>
</dbReference>
<evidence type="ECO:0000313" key="1">
    <source>
        <dbReference type="EMBL" id="OAL27213.1"/>
    </source>
</evidence>
<reference evidence="1 2" key="1">
    <citation type="submission" date="2016-03" db="EMBL/GenBank/DDBJ databases">
        <title>The draft genome sequence of Fonsecaea nubica causative agent of cutaneous subcutaneous infection in human host.</title>
        <authorList>
            <person name="Costa F."/>
            <person name="Sybren D.H."/>
            <person name="Raittz R.T."/>
            <person name="Weiss V.A."/>
            <person name="Leao A.C."/>
            <person name="Gomes R."/>
            <person name="De Souza E.M."/>
            <person name="Pedrosa F.O."/>
            <person name="Steffens M.B."/>
            <person name="Bombassaro A."/>
            <person name="Tadra-Sfeir M.Z."/>
            <person name="Moreno L.F."/>
            <person name="Najafzadeh M.J."/>
            <person name="Felipe M.S."/>
            <person name="Teixeira M."/>
            <person name="Sun J."/>
            <person name="Xi L."/>
            <person name="Castro M.A."/>
            <person name="Vicente V.A."/>
        </authorList>
    </citation>
    <scope>NUCLEOTIDE SEQUENCE [LARGE SCALE GENOMIC DNA]</scope>
    <source>
        <strain evidence="1 2">CBS 269.64</strain>
    </source>
</reference>
<keyword evidence="2" id="KW-1185">Reference proteome</keyword>
<accession>A0A178CDV3</accession>
<name>A0A178CDV3_9EURO</name>
<protein>
    <submittedName>
        <fullName evidence="1">Uncharacterized protein</fullName>
    </submittedName>
</protein>
<evidence type="ECO:0000313" key="2">
    <source>
        <dbReference type="Proteomes" id="UP000185904"/>
    </source>
</evidence>
<dbReference type="Proteomes" id="UP000185904">
    <property type="component" value="Unassembled WGS sequence"/>
</dbReference>